<dbReference type="SUPFAM" id="SSF55961">
    <property type="entry name" value="Bet v1-like"/>
    <property type="match status" value="1"/>
</dbReference>
<accession>A0A841EKT2</accession>
<feature type="transmembrane region" description="Helical" evidence="1">
    <location>
        <begin position="96"/>
        <end position="117"/>
    </location>
</feature>
<keyword evidence="1" id="KW-0472">Membrane</keyword>
<feature type="transmembrane region" description="Helical" evidence="1">
    <location>
        <begin position="12"/>
        <end position="29"/>
    </location>
</feature>
<dbReference type="Proteomes" id="UP000524404">
    <property type="component" value="Unassembled WGS sequence"/>
</dbReference>
<name>A0A841EKT2_9BACT</name>
<dbReference type="RefSeq" id="WP_184130235.1">
    <property type="nucleotide sequence ID" value="NZ_JACHKT010000003.1"/>
</dbReference>
<keyword evidence="1" id="KW-1133">Transmembrane helix</keyword>
<evidence type="ECO:0008006" key="4">
    <source>
        <dbReference type="Google" id="ProtNLM"/>
    </source>
</evidence>
<feature type="transmembrane region" description="Helical" evidence="1">
    <location>
        <begin position="71"/>
        <end position="90"/>
    </location>
</feature>
<feature type="transmembrane region" description="Helical" evidence="1">
    <location>
        <begin position="35"/>
        <end position="59"/>
    </location>
</feature>
<proteinExistence type="predicted"/>
<comment type="caution">
    <text evidence="2">The sequence shown here is derived from an EMBL/GenBank/DDBJ whole genome shotgun (WGS) entry which is preliminary data.</text>
</comment>
<evidence type="ECO:0000313" key="3">
    <source>
        <dbReference type="Proteomes" id="UP000524404"/>
    </source>
</evidence>
<organism evidence="2 3">
    <name type="scientific">Arcicella rosea</name>
    <dbReference type="NCBI Taxonomy" id="502909"/>
    <lineage>
        <taxon>Bacteria</taxon>
        <taxon>Pseudomonadati</taxon>
        <taxon>Bacteroidota</taxon>
        <taxon>Cytophagia</taxon>
        <taxon>Cytophagales</taxon>
        <taxon>Flectobacillaceae</taxon>
        <taxon>Arcicella</taxon>
    </lineage>
</organism>
<keyword evidence="1" id="KW-0812">Transmembrane</keyword>
<protein>
    <recommendedName>
        <fullName evidence="4">Polyketide cyclase / dehydrase and lipid transport</fullName>
    </recommendedName>
</protein>
<dbReference type="AlphaFoldDB" id="A0A841EKT2"/>
<dbReference type="EMBL" id="JACHKT010000003">
    <property type="protein sequence ID" value="MBB6002019.1"/>
    <property type="molecule type" value="Genomic_DNA"/>
</dbReference>
<gene>
    <name evidence="2" type="ORF">HNP25_000668</name>
</gene>
<evidence type="ECO:0000313" key="2">
    <source>
        <dbReference type="EMBL" id="MBB6002019.1"/>
    </source>
</evidence>
<reference evidence="2 3" key="1">
    <citation type="submission" date="2020-08" db="EMBL/GenBank/DDBJ databases">
        <title>Functional genomics of gut bacteria from endangered species of beetles.</title>
        <authorList>
            <person name="Carlos-Shanley C."/>
        </authorList>
    </citation>
    <scope>NUCLEOTIDE SEQUENCE [LARGE SCALE GENOMIC DNA]</scope>
    <source>
        <strain evidence="2 3">S00070</strain>
    </source>
</reference>
<evidence type="ECO:0000256" key="1">
    <source>
        <dbReference type="SAM" id="Phobius"/>
    </source>
</evidence>
<keyword evidence="3" id="KW-1185">Reference proteome</keyword>
<sequence>MHKQKILNILKVIAIPTGYAIVLRLLFGINTWRELFSVMSMSFLFCLPTIVGALVVYFSSEEKVKETSYKVIALWVPIFLFLFVTLGLAIEGWACWLMVMPLFLVAASVGGLIGGYFKMKKKDNNVYVSILVLLPIFIAPIEAMIGAIPGTYEAYTYIDIKAPADKIWHNVTRVRTIEANQDKGWLTKTLGFPRPIKAELNFEGVGAYREAIFTNGLVFHETVSDYIDKKKMTFSIKAYPHEIPSTTMDEHVVIGGEYFDVLNGTYELEKLNSTTHRLHLYSHFKLNTTFNFYASWWARWIMKDIQNNILQVAKLRAEQQVLQ</sequence>
<feature type="transmembrane region" description="Helical" evidence="1">
    <location>
        <begin position="126"/>
        <end position="148"/>
    </location>
</feature>